<dbReference type="RefSeq" id="WP_026642916.1">
    <property type="nucleotide sequence ID" value="NZ_JGZU01000003.1"/>
</dbReference>
<sequence>MRQVASQDHKSNSIDMLNGPIWNRVLRFALPVAATGVLEQLFNATGVAIVGNFSGSHDTQAVAAVTVTVALTW</sequence>
<name>A0A087EJZ5_9BIFI</name>
<keyword evidence="2" id="KW-1185">Reference proteome</keyword>
<dbReference type="STRING" id="356829.BITS_0416"/>
<reference evidence="1 2" key="1">
    <citation type="submission" date="2014-03" db="EMBL/GenBank/DDBJ databases">
        <title>Genomics of Bifidobacteria.</title>
        <authorList>
            <person name="Ventura M."/>
            <person name="Milani C."/>
            <person name="Lugli G.A."/>
        </authorList>
    </citation>
    <scope>NUCLEOTIDE SEQUENCE [LARGE SCALE GENOMIC DNA]</scope>
    <source>
        <strain evidence="1 2">JCM 13495</strain>
    </source>
</reference>
<evidence type="ECO:0000313" key="2">
    <source>
        <dbReference type="Proteomes" id="UP000029080"/>
    </source>
</evidence>
<dbReference type="EMBL" id="JGZU01000003">
    <property type="protein sequence ID" value="KFJ08096.1"/>
    <property type="molecule type" value="Genomic_DNA"/>
</dbReference>
<dbReference type="Proteomes" id="UP000029080">
    <property type="component" value="Unassembled WGS sequence"/>
</dbReference>
<accession>A0A087EJZ5</accession>
<gene>
    <name evidence="1" type="ORF">BITS_0416</name>
</gene>
<dbReference type="eggNOG" id="COG0534">
    <property type="taxonomic scope" value="Bacteria"/>
</dbReference>
<organism evidence="1 2">
    <name type="scientific">Bifidobacterium tsurumiense</name>
    <dbReference type="NCBI Taxonomy" id="356829"/>
    <lineage>
        <taxon>Bacteria</taxon>
        <taxon>Bacillati</taxon>
        <taxon>Actinomycetota</taxon>
        <taxon>Actinomycetes</taxon>
        <taxon>Bifidobacteriales</taxon>
        <taxon>Bifidobacteriaceae</taxon>
        <taxon>Bifidobacterium</taxon>
    </lineage>
</organism>
<evidence type="ECO:0000313" key="1">
    <source>
        <dbReference type="EMBL" id="KFJ08096.1"/>
    </source>
</evidence>
<proteinExistence type="predicted"/>
<comment type="caution">
    <text evidence="1">The sequence shown here is derived from an EMBL/GenBank/DDBJ whole genome shotgun (WGS) entry which is preliminary data.</text>
</comment>
<dbReference type="AlphaFoldDB" id="A0A087EJZ5"/>
<protein>
    <submittedName>
        <fullName evidence="1">MATE efflux family protein</fullName>
    </submittedName>
</protein>